<evidence type="ECO:0000256" key="11">
    <source>
        <dbReference type="ARBA" id="ARBA00023136"/>
    </source>
</evidence>
<evidence type="ECO:0000256" key="8">
    <source>
        <dbReference type="ARBA" id="ARBA00022824"/>
    </source>
</evidence>
<dbReference type="InterPro" id="IPR001173">
    <property type="entry name" value="Glyco_trans_2-like"/>
</dbReference>
<name>A1ASH5_PELPD</name>
<keyword evidence="9" id="KW-0735">Signal-anchor</keyword>
<evidence type="ECO:0000259" key="13">
    <source>
        <dbReference type="Pfam" id="PF00535"/>
    </source>
</evidence>
<dbReference type="HOGENOM" id="CLU_033536_9_0_7"/>
<dbReference type="CDD" id="cd04188">
    <property type="entry name" value="DPG_synthase"/>
    <property type="match status" value="1"/>
</dbReference>
<evidence type="ECO:0000256" key="4">
    <source>
        <dbReference type="ARBA" id="ARBA00012583"/>
    </source>
</evidence>
<reference evidence="14 15" key="1">
    <citation type="submission" date="2006-10" db="EMBL/GenBank/DDBJ databases">
        <title>Complete sequence of chromosome of Pelobacter propionicus DSM 2379.</title>
        <authorList>
            <consortium name="US DOE Joint Genome Institute"/>
            <person name="Copeland A."/>
            <person name="Lucas S."/>
            <person name="Lapidus A."/>
            <person name="Barry K."/>
            <person name="Detter J.C."/>
            <person name="Glavina del Rio T."/>
            <person name="Hammon N."/>
            <person name="Israni S."/>
            <person name="Dalin E."/>
            <person name="Tice H."/>
            <person name="Pitluck S."/>
            <person name="Saunders E."/>
            <person name="Brettin T."/>
            <person name="Bruce D."/>
            <person name="Han C."/>
            <person name="Tapia R."/>
            <person name="Schmutz J."/>
            <person name="Larimer F."/>
            <person name="Land M."/>
            <person name="Hauser L."/>
            <person name="Kyrpides N."/>
            <person name="Kim E."/>
            <person name="Lovley D."/>
            <person name="Richardson P."/>
        </authorList>
    </citation>
    <scope>NUCLEOTIDE SEQUENCE [LARGE SCALE GENOMIC DNA]</scope>
    <source>
        <strain evidence="15">DSM 2379 / NBRC 103807 / OttBd1</strain>
    </source>
</reference>
<dbReference type="STRING" id="338966.Ppro_2693"/>
<evidence type="ECO:0000256" key="6">
    <source>
        <dbReference type="ARBA" id="ARBA00022679"/>
    </source>
</evidence>
<comment type="similarity">
    <text evidence="3">Belongs to the glycosyltransferase 2 family.</text>
</comment>
<evidence type="ECO:0000256" key="9">
    <source>
        <dbReference type="ARBA" id="ARBA00022968"/>
    </source>
</evidence>
<evidence type="ECO:0000256" key="12">
    <source>
        <dbReference type="ARBA" id="ARBA00045097"/>
    </source>
</evidence>
<evidence type="ECO:0000256" key="3">
    <source>
        <dbReference type="ARBA" id="ARBA00006739"/>
    </source>
</evidence>
<dbReference type="KEGG" id="ppd:Ppro_2693"/>
<dbReference type="EC" id="2.4.1.117" evidence="4"/>
<dbReference type="Proteomes" id="UP000006732">
    <property type="component" value="Chromosome"/>
</dbReference>
<gene>
    <name evidence="14" type="ordered locus">Ppro_2693</name>
</gene>
<feature type="domain" description="Glycosyltransferase 2-like" evidence="13">
    <location>
        <begin position="16"/>
        <end position="185"/>
    </location>
</feature>
<keyword evidence="15" id="KW-1185">Reference proteome</keyword>
<dbReference type="GO" id="GO:0004581">
    <property type="term" value="F:dolichyl-phosphate beta-glucosyltransferase activity"/>
    <property type="evidence" value="ECO:0007669"/>
    <property type="project" value="UniProtKB-EC"/>
</dbReference>
<protein>
    <recommendedName>
        <fullName evidence="4">dolichyl-phosphate beta-glucosyltransferase</fullName>
        <ecNumber evidence="4">2.4.1.117</ecNumber>
    </recommendedName>
</protein>
<evidence type="ECO:0000256" key="10">
    <source>
        <dbReference type="ARBA" id="ARBA00022989"/>
    </source>
</evidence>
<comment type="pathway">
    <text evidence="2">Protein modification; protein glycosylation.</text>
</comment>
<dbReference type="EMBL" id="CP000482">
    <property type="protein sequence ID" value="ABL00296.1"/>
    <property type="molecule type" value="Genomic_DNA"/>
</dbReference>
<dbReference type="InterPro" id="IPR035518">
    <property type="entry name" value="DPG_synthase"/>
</dbReference>
<keyword evidence="8" id="KW-0256">Endoplasmic reticulum</keyword>
<accession>A1ASH5</accession>
<keyword evidence="10" id="KW-1133">Transmembrane helix</keyword>
<keyword evidence="6 14" id="KW-0808">Transferase</keyword>
<proteinExistence type="inferred from homology"/>
<keyword evidence="11" id="KW-0472">Membrane</keyword>
<evidence type="ECO:0000256" key="5">
    <source>
        <dbReference type="ARBA" id="ARBA00022676"/>
    </source>
</evidence>
<dbReference type="PANTHER" id="PTHR10859">
    <property type="entry name" value="GLYCOSYL TRANSFERASE"/>
    <property type="match status" value="1"/>
</dbReference>
<dbReference type="GO" id="GO:0006487">
    <property type="term" value="P:protein N-linked glycosylation"/>
    <property type="evidence" value="ECO:0007669"/>
    <property type="project" value="TreeGrafter"/>
</dbReference>
<evidence type="ECO:0000256" key="1">
    <source>
        <dbReference type="ARBA" id="ARBA00004389"/>
    </source>
</evidence>
<dbReference type="InterPro" id="IPR029044">
    <property type="entry name" value="Nucleotide-diphossugar_trans"/>
</dbReference>
<evidence type="ECO:0000256" key="7">
    <source>
        <dbReference type="ARBA" id="ARBA00022692"/>
    </source>
</evidence>
<keyword evidence="7" id="KW-0812">Transmembrane</keyword>
<dbReference type="SUPFAM" id="SSF53448">
    <property type="entry name" value="Nucleotide-diphospho-sugar transferases"/>
    <property type="match status" value="1"/>
</dbReference>
<evidence type="ECO:0000313" key="14">
    <source>
        <dbReference type="EMBL" id="ABL00296.1"/>
    </source>
</evidence>
<sequence length="273" mass="30728">MHRENQLYGEGGTMISVVIAAYNEERRLPDTLSRIAAYLNRQGVSFEIIVVDDGSTDRTCEVSRHISACIPTVSIIRYEKNRGKGYALRTGVLSSRGDMVLLTDADLSTPIEELSRLSPLLEHEEFDVAIGSRALELSRIVRRQPWWRQGMGRIFNRVVRMFVLDGFGDTQCGFKLFRGSVARDLFGSARINRFAFDVEILALALKRCYRVVEVPITWANSPASTVHPLLDSLRMLRDLVRIRMALRGGQRQVAVPVMSMRANGKCCLARSHG</sequence>
<dbReference type="Pfam" id="PF00535">
    <property type="entry name" value="Glycos_transf_2"/>
    <property type="match status" value="1"/>
</dbReference>
<keyword evidence="5" id="KW-0328">Glycosyltransferase</keyword>
<comment type="catalytic activity">
    <reaction evidence="12">
        <text>a di-trans,poly-cis-dolichyl phosphate + UDP-alpha-D-glucose = a di-trans,poly-cis-dolichyl beta-D-glucosyl phosphate + UDP</text>
        <dbReference type="Rhea" id="RHEA:15401"/>
        <dbReference type="Rhea" id="RHEA-COMP:19498"/>
        <dbReference type="Rhea" id="RHEA-COMP:19502"/>
        <dbReference type="ChEBI" id="CHEBI:57525"/>
        <dbReference type="ChEBI" id="CHEBI:57683"/>
        <dbReference type="ChEBI" id="CHEBI:58223"/>
        <dbReference type="ChEBI" id="CHEBI:58885"/>
        <dbReference type="EC" id="2.4.1.117"/>
    </reaction>
    <physiologicalReaction direction="left-to-right" evidence="12">
        <dbReference type="Rhea" id="RHEA:15402"/>
    </physiologicalReaction>
</comment>
<evidence type="ECO:0000313" key="15">
    <source>
        <dbReference type="Proteomes" id="UP000006732"/>
    </source>
</evidence>
<dbReference type="CAZy" id="GT2">
    <property type="family name" value="Glycosyltransferase Family 2"/>
</dbReference>
<evidence type="ECO:0000256" key="2">
    <source>
        <dbReference type="ARBA" id="ARBA00004922"/>
    </source>
</evidence>
<dbReference type="PANTHER" id="PTHR10859:SF91">
    <property type="entry name" value="DOLICHYL-PHOSPHATE BETA-GLUCOSYLTRANSFERASE"/>
    <property type="match status" value="1"/>
</dbReference>
<dbReference type="eggNOG" id="COG1215">
    <property type="taxonomic scope" value="Bacteria"/>
</dbReference>
<comment type="subcellular location">
    <subcellularLocation>
        <location evidence="1">Endoplasmic reticulum membrane</location>
        <topology evidence="1">Single-pass membrane protein</topology>
    </subcellularLocation>
</comment>
<dbReference type="Gene3D" id="3.90.550.10">
    <property type="entry name" value="Spore Coat Polysaccharide Biosynthesis Protein SpsA, Chain A"/>
    <property type="match status" value="1"/>
</dbReference>
<organism evidence="14 15">
    <name type="scientific">Pelobacter propionicus (strain DSM 2379 / NBRC 103807 / OttBd1)</name>
    <dbReference type="NCBI Taxonomy" id="338966"/>
    <lineage>
        <taxon>Bacteria</taxon>
        <taxon>Pseudomonadati</taxon>
        <taxon>Thermodesulfobacteriota</taxon>
        <taxon>Desulfuromonadia</taxon>
        <taxon>Desulfuromonadales</taxon>
        <taxon>Desulfuromonadaceae</taxon>
        <taxon>Pelobacter</taxon>
    </lineage>
</organism>
<dbReference type="AlphaFoldDB" id="A1ASH5"/>